<keyword evidence="2" id="KW-0812">Transmembrane</keyword>
<evidence type="ECO:0000313" key="8">
    <source>
        <dbReference type="Proteomes" id="UP000694403"/>
    </source>
</evidence>
<dbReference type="CDD" id="cd05716">
    <property type="entry name" value="IgV_pIgR_like"/>
    <property type="match status" value="1"/>
</dbReference>
<dbReference type="Pfam" id="PF07686">
    <property type="entry name" value="V-set"/>
    <property type="match status" value="1"/>
</dbReference>
<protein>
    <recommendedName>
        <fullName evidence="6">Immunoglobulin domain-containing protein</fullName>
    </recommendedName>
</protein>
<organism evidence="7 8">
    <name type="scientific">Chelydra serpentina</name>
    <name type="common">Snapping turtle</name>
    <name type="synonym">Testudo serpentina</name>
    <dbReference type="NCBI Taxonomy" id="8475"/>
    <lineage>
        <taxon>Eukaryota</taxon>
        <taxon>Metazoa</taxon>
        <taxon>Chordata</taxon>
        <taxon>Craniata</taxon>
        <taxon>Vertebrata</taxon>
        <taxon>Euteleostomi</taxon>
        <taxon>Archelosauria</taxon>
        <taxon>Testudinata</taxon>
        <taxon>Testudines</taxon>
        <taxon>Cryptodira</taxon>
        <taxon>Durocryptodira</taxon>
        <taxon>Americhelydia</taxon>
        <taxon>Chelydroidea</taxon>
        <taxon>Chelydridae</taxon>
        <taxon>Chelydra</taxon>
    </lineage>
</organism>
<dbReference type="InterPro" id="IPR050671">
    <property type="entry name" value="CD300_family_receptors"/>
</dbReference>
<evidence type="ECO:0000256" key="2">
    <source>
        <dbReference type="ARBA" id="ARBA00022692"/>
    </source>
</evidence>
<dbReference type="InterPro" id="IPR013783">
    <property type="entry name" value="Ig-like_fold"/>
</dbReference>
<proteinExistence type="predicted"/>
<evidence type="ECO:0000256" key="1">
    <source>
        <dbReference type="ARBA" id="ARBA00004370"/>
    </source>
</evidence>
<name>A0A8C3SVS6_CHESE</name>
<reference evidence="7" key="2">
    <citation type="submission" date="2025-09" db="UniProtKB">
        <authorList>
            <consortium name="Ensembl"/>
        </authorList>
    </citation>
    <scope>IDENTIFICATION</scope>
</reference>
<dbReference type="GO" id="GO:0004888">
    <property type="term" value="F:transmembrane signaling receptor activity"/>
    <property type="evidence" value="ECO:0007669"/>
    <property type="project" value="TreeGrafter"/>
</dbReference>
<reference evidence="7" key="1">
    <citation type="submission" date="2025-08" db="UniProtKB">
        <authorList>
            <consortium name="Ensembl"/>
        </authorList>
    </citation>
    <scope>IDENTIFICATION</scope>
</reference>
<keyword evidence="5" id="KW-1015">Disulfide bond</keyword>
<dbReference type="FunFam" id="2.60.40.10:FF:000370">
    <property type="entry name" value="CMRF35-like molecule 1"/>
    <property type="match status" value="1"/>
</dbReference>
<evidence type="ECO:0000256" key="5">
    <source>
        <dbReference type="ARBA" id="ARBA00023157"/>
    </source>
</evidence>
<evidence type="ECO:0000256" key="3">
    <source>
        <dbReference type="ARBA" id="ARBA00022729"/>
    </source>
</evidence>
<dbReference type="InterPro" id="IPR013106">
    <property type="entry name" value="Ig_V-set"/>
</dbReference>
<dbReference type="InterPro" id="IPR003599">
    <property type="entry name" value="Ig_sub"/>
</dbReference>
<keyword evidence="8" id="KW-1185">Reference proteome</keyword>
<evidence type="ECO:0000313" key="7">
    <source>
        <dbReference type="Ensembl" id="ENSCSRP00000019471.1"/>
    </source>
</evidence>
<comment type="subcellular location">
    <subcellularLocation>
        <location evidence="1">Membrane</location>
    </subcellularLocation>
</comment>
<dbReference type="PANTHER" id="PTHR11860">
    <property type="entry name" value="POLYMERIC-IMMUNOGLOBULIN RECEPTOR"/>
    <property type="match status" value="1"/>
</dbReference>
<keyword evidence="4" id="KW-0472">Membrane</keyword>
<dbReference type="GO" id="GO:0005886">
    <property type="term" value="C:plasma membrane"/>
    <property type="evidence" value="ECO:0007669"/>
    <property type="project" value="TreeGrafter"/>
</dbReference>
<dbReference type="Gene3D" id="2.60.40.10">
    <property type="entry name" value="Immunoglobulins"/>
    <property type="match status" value="1"/>
</dbReference>
<dbReference type="InterPro" id="IPR036179">
    <property type="entry name" value="Ig-like_dom_sf"/>
</dbReference>
<feature type="domain" description="Immunoglobulin" evidence="6">
    <location>
        <begin position="24"/>
        <end position="126"/>
    </location>
</feature>
<dbReference type="SUPFAM" id="SSF48726">
    <property type="entry name" value="Immunoglobulin"/>
    <property type="match status" value="1"/>
</dbReference>
<dbReference type="SMART" id="SM00409">
    <property type="entry name" value="IG"/>
    <property type="match status" value="1"/>
</dbReference>
<dbReference type="Ensembl" id="ENSCSRT00000020351.1">
    <property type="protein sequence ID" value="ENSCSRP00000019471.1"/>
    <property type="gene ID" value="ENSCSRG00000014844.1"/>
</dbReference>
<dbReference type="Proteomes" id="UP000694403">
    <property type="component" value="Unplaced"/>
</dbReference>
<dbReference type="PANTHER" id="PTHR11860:SF87">
    <property type="entry name" value="CMRF35-LIKE MOLECULE 8"/>
    <property type="match status" value="1"/>
</dbReference>
<evidence type="ECO:0000259" key="6">
    <source>
        <dbReference type="SMART" id="SM00409"/>
    </source>
</evidence>
<sequence>IWVSPTGQVYLLCFSGYFSALTAPREVRGPLGGTVSVPCQYCERTQEYRKYWCRGVEWNSCSKVVETEKSEVEVKRGRVSITDNYTTSTFTVTMEKLTLGDAGIYWCGINIRGGSDPYSLVNVTVLPVPGSWPMGAAGTVLGAGAARGAAHPAPTRSCRVVSAAGRFREQRGARACRQPA</sequence>
<dbReference type="AlphaFoldDB" id="A0A8C3SVS6"/>
<evidence type="ECO:0000256" key="4">
    <source>
        <dbReference type="ARBA" id="ARBA00023136"/>
    </source>
</evidence>
<accession>A0A8C3SVS6</accession>
<keyword evidence="3" id="KW-0732">Signal</keyword>